<evidence type="ECO:0000259" key="1">
    <source>
        <dbReference type="Pfam" id="PF00635"/>
    </source>
</evidence>
<sequence length="104" mass="11812">MAEKAAILFVKPTEEILFKASPFYCAQPNLGIVKARSYVVIEVQARPFKCTAMNFKDHLFLVQAIVMKKDDGDFIQAWQSIGNPAEIMNHRLSCRFEFTPIAES</sequence>
<dbReference type="KEGG" id="tad:TRIADDRAFT_53597"/>
<organism evidence="2 3">
    <name type="scientific">Trichoplax adhaerens</name>
    <name type="common">Trichoplax reptans</name>
    <dbReference type="NCBI Taxonomy" id="10228"/>
    <lineage>
        <taxon>Eukaryota</taxon>
        <taxon>Metazoa</taxon>
        <taxon>Placozoa</taxon>
        <taxon>Uniplacotomia</taxon>
        <taxon>Trichoplacea</taxon>
        <taxon>Trichoplacidae</taxon>
        <taxon>Trichoplax</taxon>
    </lineage>
</organism>
<dbReference type="InterPro" id="IPR013783">
    <property type="entry name" value="Ig-like_fold"/>
</dbReference>
<reference evidence="2 3" key="1">
    <citation type="journal article" date="2008" name="Nature">
        <title>The Trichoplax genome and the nature of placozoans.</title>
        <authorList>
            <person name="Srivastava M."/>
            <person name="Begovic E."/>
            <person name="Chapman J."/>
            <person name="Putnam N.H."/>
            <person name="Hellsten U."/>
            <person name="Kawashima T."/>
            <person name="Kuo A."/>
            <person name="Mitros T."/>
            <person name="Salamov A."/>
            <person name="Carpenter M.L."/>
            <person name="Signorovitch A.Y."/>
            <person name="Moreno M.A."/>
            <person name="Kamm K."/>
            <person name="Grimwood J."/>
            <person name="Schmutz J."/>
            <person name="Shapiro H."/>
            <person name="Grigoriev I.V."/>
            <person name="Buss L.W."/>
            <person name="Schierwater B."/>
            <person name="Dellaporta S.L."/>
            <person name="Rokhsar D.S."/>
        </authorList>
    </citation>
    <scope>NUCLEOTIDE SEQUENCE [LARGE SCALE GENOMIC DNA]</scope>
    <source>
        <strain evidence="2 3">Grell-BS-1999</strain>
    </source>
</reference>
<keyword evidence="3" id="KW-1185">Reference proteome</keyword>
<evidence type="ECO:0000313" key="2">
    <source>
        <dbReference type="EMBL" id="EDV27662.1"/>
    </source>
</evidence>
<name>B3RPM9_TRIAD</name>
<dbReference type="RefSeq" id="XP_002109496.1">
    <property type="nucleotide sequence ID" value="XM_002109460.1"/>
</dbReference>
<dbReference type="InterPro" id="IPR000535">
    <property type="entry name" value="MSP_dom"/>
</dbReference>
<dbReference type="STRING" id="10228.B3RPM9"/>
<gene>
    <name evidence="2" type="ORF">TRIADDRAFT_53597</name>
</gene>
<dbReference type="AlphaFoldDB" id="B3RPM9"/>
<dbReference type="GeneID" id="6751268"/>
<feature type="domain" description="MSP" evidence="1">
    <location>
        <begin position="23"/>
        <end position="80"/>
    </location>
</feature>
<dbReference type="SUPFAM" id="SSF49354">
    <property type="entry name" value="PapD-like"/>
    <property type="match status" value="1"/>
</dbReference>
<dbReference type="EMBL" id="DS985242">
    <property type="protein sequence ID" value="EDV27662.1"/>
    <property type="molecule type" value="Genomic_DNA"/>
</dbReference>
<accession>B3RPM9</accession>
<evidence type="ECO:0000313" key="3">
    <source>
        <dbReference type="Proteomes" id="UP000009022"/>
    </source>
</evidence>
<dbReference type="Proteomes" id="UP000009022">
    <property type="component" value="Unassembled WGS sequence"/>
</dbReference>
<dbReference type="HOGENOM" id="CLU_2253481_0_0_1"/>
<dbReference type="CTD" id="6751268"/>
<proteinExistence type="predicted"/>
<dbReference type="PhylomeDB" id="B3RPM9"/>
<protein>
    <recommendedName>
        <fullName evidence="1">MSP domain-containing protein</fullName>
    </recommendedName>
</protein>
<dbReference type="Pfam" id="PF00635">
    <property type="entry name" value="Motile_Sperm"/>
    <property type="match status" value="1"/>
</dbReference>
<dbReference type="InParanoid" id="B3RPM9"/>
<dbReference type="InterPro" id="IPR008962">
    <property type="entry name" value="PapD-like_sf"/>
</dbReference>
<dbReference type="Gene3D" id="2.60.40.10">
    <property type="entry name" value="Immunoglobulins"/>
    <property type="match status" value="1"/>
</dbReference>